<sequence length="217" mass="21908">MANLVADRKSIRKDGTLFSHPVAAAATLYAGALVNLDSTGYAIPAADDASHTFAGKADTRADNLAGADGDERVEGHREGVFEYSASGMTQSSVNDDAYVVDDNTIGLGITAQPTSVTGVTLKRTATSKGGTYALAYVSAGATLSWGGGAAVTVSSNGDYVLTAADGSQIMATVVSASLPASDATDASIALRHVRCGKIAEVVSATSVFIDILGAVRS</sequence>
<protein>
    <submittedName>
        <fullName evidence="1">Uncharacterized protein</fullName>
    </submittedName>
</protein>
<evidence type="ECO:0000313" key="1">
    <source>
        <dbReference type="EMBL" id="VAX21117.1"/>
    </source>
</evidence>
<organism evidence="1">
    <name type="scientific">hydrothermal vent metagenome</name>
    <dbReference type="NCBI Taxonomy" id="652676"/>
    <lineage>
        <taxon>unclassified sequences</taxon>
        <taxon>metagenomes</taxon>
        <taxon>ecological metagenomes</taxon>
    </lineage>
</organism>
<name>A0A3B1CWX6_9ZZZZ</name>
<proteinExistence type="predicted"/>
<dbReference type="EMBL" id="UOGE01000063">
    <property type="protein sequence ID" value="VAX21117.1"/>
    <property type="molecule type" value="Genomic_DNA"/>
</dbReference>
<dbReference type="AlphaFoldDB" id="A0A3B1CWX6"/>
<reference evidence="1" key="1">
    <citation type="submission" date="2018-06" db="EMBL/GenBank/DDBJ databases">
        <authorList>
            <person name="Zhirakovskaya E."/>
        </authorList>
    </citation>
    <scope>NUCLEOTIDE SEQUENCE</scope>
</reference>
<gene>
    <name evidence="1" type="ORF">MNBD_NITROSPINAE02-505</name>
</gene>
<accession>A0A3B1CWX6</accession>